<feature type="region of interest" description="Disordered" evidence="14">
    <location>
        <begin position="1"/>
        <end position="82"/>
    </location>
</feature>
<evidence type="ECO:0000256" key="4">
    <source>
        <dbReference type="ARBA" id="ARBA00022553"/>
    </source>
</evidence>
<name>A0A195DKJ8_9HYME</name>
<dbReference type="InterPro" id="IPR001611">
    <property type="entry name" value="Leu-rich_rpt"/>
</dbReference>
<comment type="subcellular location">
    <subcellularLocation>
        <location evidence="1">Cytoplasm</location>
        <location evidence="1">Cytoskeleton</location>
        <location evidence="1">Cilium axoneme</location>
    </subcellularLocation>
</comment>
<dbReference type="GO" id="GO:0030286">
    <property type="term" value="C:dynein complex"/>
    <property type="evidence" value="ECO:0007669"/>
    <property type="project" value="UniProtKB-KW"/>
</dbReference>
<dbReference type="InterPro" id="IPR027417">
    <property type="entry name" value="P-loop_NTPase"/>
</dbReference>
<dbReference type="Proteomes" id="UP000078492">
    <property type="component" value="Unassembled WGS sequence"/>
</dbReference>
<keyword evidence="5" id="KW-0433">Leucine-rich repeat</keyword>
<dbReference type="GO" id="GO:0003924">
    <property type="term" value="F:GTPase activity"/>
    <property type="evidence" value="ECO:0007669"/>
    <property type="project" value="InterPro"/>
</dbReference>
<dbReference type="GO" id="GO:0005525">
    <property type="term" value="F:GTP binding"/>
    <property type="evidence" value="ECO:0007669"/>
    <property type="project" value="InterPro"/>
</dbReference>
<proteinExistence type="inferred from homology"/>
<keyword evidence="4" id="KW-0597">Phosphoprotein</keyword>
<dbReference type="Gene3D" id="3.80.10.10">
    <property type="entry name" value="Ribonuclease Inhibitor"/>
    <property type="match status" value="1"/>
</dbReference>
<evidence type="ECO:0000313" key="17">
    <source>
        <dbReference type="Proteomes" id="UP000078492"/>
    </source>
</evidence>
<dbReference type="SUPFAM" id="SSF52540">
    <property type="entry name" value="P-loop containing nucleoside triphosphate hydrolases"/>
    <property type="match status" value="1"/>
</dbReference>
<evidence type="ECO:0000256" key="8">
    <source>
        <dbReference type="ARBA" id="ARBA00023017"/>
    </source>
</evidence>
<dbReference type="PROSITE" id="PS51450">
    <property type="entry name" value="LRR"/>
    <property type="match status" value="1"/>
</dbReference>
<dbReference type="PROSITE" id="PS51419">
    <property type="entry name" value="RAB"/>
    <property type="match status" value="1"/>
</dbReference>
<evidence type="ECO:0000256" key="7">
    <source>
        <dbReference type="ARBA" id="ARBA00022737"/>
    </source>
</evidence>
<evidence type="ECO:0000256" key="11">
    <source>
        <dbReference type="ARBA" id="ARBA00023273"/>
    </source>
</evidence>
<dbReference type="PRINTS" id="PR00449">
    <property type="entry name" value="RASTRNSFRMNG"/>
</dbReference>
<evidence type="ECO:0000256" key="14">
    <source>
        <dbReference type="SAM" id="MobiDB-lite"/>
    </source>
</evidence>
<organism evidence="16 17">
    <name type="scientific">Trachymyrmex cornetzi</name>
    <dbReference type="NCBI Taxonomy" id="471704"/>
    <lineage>
        <taxon>Eukaryota</taxon>
        <taxon>Metazoa</taxon>
        <taxon>Ecdysozoa</taxon>
        <taxon>Arthropoda</taxon>
        <taxon>Hexapoda</taxon>
        <taxon>Insecta</taxon>
        <taxon>Pterygota</taxon>
        <taxon>Neoptera</taxon>
        <taxon>Endopterygota</taxon>
        <taxon>Hymenoptera</taxon>
        <taxon>Apocrita</taxon>
        <taxon>Aculeata</taxon>
        <taxon>Formicoidea</taxon>
        <taxon>Formicidae</taxon>
        <taxon>Myrmicinae</taxon>
        <taxon>Trachymyrmex</taxon>
    </lineage>
</organism>
<keyword evidence="11" id="KW-0966">Cell projection</keyword>
<dbReference type="InterPro" id="IPR001806">
    <property type="entry name" value="Small_GTPase"/>
</dbReference>
<dbReference type="InterPro" id="IPR032675">
    <property type="entry name" value="LRR_dom_sf"/>
</dbReference>
<dbReference type="SMART" id="SM00175">
    <property type="entry name" value="RAB"/>
    <property type="match status" value="1"/>
</dbReference>
<dbReference type="GO" id="GO:0005874">
    <property type="term" value="C:microtubule"/>
    <property type="evidence" value="ECO:0007669"/>
    <property type="project" value="UniProtKB-KW"/>
</dbReference>
<reference evidence="16 17" key="1">
    <citation type="submission" date="2015-09" db="EMBL/GenBank/DDBJ databases">
        <title>Trachymyrmex cornetzi WGS genome.</title>
        <authorList>
            <person name="Nygaard S."/>
            <person name="Hu H."/>
            <person name="Boomsma J."/>
            <person name="Zhang G."/>
        </authorList>
    </citation>
    <scope>NUCLEOTIDE SEQUENCE [LARGE SCALE GENOMIC DNA]</scope>
    <source>
        <strain evidence="16">Tcor2-1</strain>
        <tissue evidence="16">Whole body</tissue>
    </source>
</reference>
<sequence>MAEDSFRRKTRSASICAPGFSSMEQMLEAMPPSGARERERGERERDSGSGTPDGSTPTRKRRPATRSQSARVSGGNKSIRRRAAAQDDVRSFLLKEQSVSISHQQTHLIHRYRYWNPFYIFLTKSVYLYPILNGALISIILSLSAAAHHHHHHEGASMKSAHCSSEPKLTENDVSPGIRRRGSRRGQSMHYSHQRKSNAFLDVPDVSSQMPPREEGEDEDSYRLRSFSLTSKGVVNRGDSFRRRRSRSNSLAPADQQNEERRLPPKEVASHNVAMLGTRGVGKTALISQFMTSECINAYDRQRGEISLSFIFFLIADVPSEQSVFVMLNGEESELKFLNIINLKIELEKMPLPDAFVVMYSVIDKASFQRAEEYLARLHDQDLLRGRPAILVGNKVDLVRSRVVSPQDGKCLACTYRAKFIEVSVGINHNVDELLVGILNQIRLKVVQSNQENRNSGGSEGSAHWYKSRGVVRASMKARQMLTWLFGKEDSKFKNCENLHKTYYCDTTMASGKSTMASAKPTTCKEAIRRWEEENQQNATAATEVILSFQWPPIEKMDNALATLANCEKLSLSTNMIEKIAGVGTLKNLKILSIGRNLIKGFAGLEPLGDTLEELWISYNCIEKMKGIQAMRNLHVLYMSNNLVREWNEFARLQELGNLRDLVFVGNPLYENLEVEQWRLEVARRLSSLEKLDGEPIIRTEENSIQLVKTDSPSHDLLDQ</sequence>
<dbReference type="InterPro" id="IPR051641">
    <property type="entry name" value="RGK_GTP-binding_reg"/>
</dbReference>
<protein>
    <recommendedName>
        <fullName evidence="13">Dynein axonemal light chain 1</fullName>
    </recommendedName>
</protein>
<feature type="region of interest" description="Disordered" evidence="14">
    <location>
        <begin position="238"/>
        <end position="268"/>
    </location>
</feature>
<dbReference type="Gene3D" id="3.40.50.300">
    <property type="entry name" value="P-loop containing nucleotide triphosphate hydrolases"/>
    <property type="match status" value="1"/>
</dbReference>
<keyword evidence="9" id="KW-0505">Motor protein</keyword>
<evidence type="ECO:0000256" key="2">
    <source>
        <dbReference type="ARBA" id="ARBA00008846"/>
    </source>
</evidence>
<dbReference type="FunFam" id="3.80.10.10:FF:000049">
    <property type="entry name" value="Dynein light chain 1"/>
    <property type="match status" value="1"/>
</dbReference>
<dbReference type="AlphaFoldDB" id="A0A195DKJ8"/>
<gene>
    <name evidence="16" type="ORF">ALC57_14375</name>
</gene>
<keyword evidence="8" id="KW-0243">Dynein</keyword>
<evidence type="ECO:0000256" key="15">
    <source>
        <dbReference type="SAM" id="Phobius"/>
    </source>
</evidence>
<evidence type="ECO:0000256" key="5">
    <source>
        <dbReference type="ARBA" id="ARBA00022614"/>
    </source>
</evidence>
<dbReference type="GO" id="GO:0005246">
    <property type="term" value="F:calcium channel regulator activity"/>
    <property type="evidence" value="ECO:0007669"/>
    <property type="project" value="TreeGrafter"/>
</dbReference>
<dbReference type="PANTHER" id="PTHR45775">
    <property type="entry name" value="RAD, GEM/KIR FAMILY MEMBER 2, ISOFORM C"/>
    <property type="match status" value="1"/>
</dbReference>
<evidence type="ECO:0000313" key="16">
    <source>
        <dbReference type="EMBL" id="KYN13362.1"/>
    </source>
</evidence>
<dbReference type="GO" id="GO:0005886">
    <property type="term" value="C:plasma membrane"/>
    <property type="evidence" value="ECO:0007669"/>
    <property type="project" value="TreeGrafter"/>
</dbReference>
<dbReference type="SUPFAM" id="SSF52058">
    <property type="entry name" value="L domain-like"/>
    <property type="match status" value="1"/>
</dbReference>
<evidence type="ECO:0000256" key="1">
    <source>
        <dbReference type="ARBA" id="ARBA00004430"/>
    </source>
</evidence>
<evidence type="ECO:0000256" key="13">
    <source>
        <dbReference type="ARBA" id="ARBA00049760"/>
    </source>
</evidence>
<feature type="compositionally biased region" description="Basic and acidic residues" evidence="14">
    <location>
        <begin position="35"/>
        <end position="47"/>
    </location>
</feature>
<evidence type="ECO:0000256" key="9">
    <source>
        <dbReference type="ARBA" id="ARBA00023175"/>
    </source>
</evidence>
<evidence type="ECO:0000256" key="12">
    <source>
        <dbReference type="ARBA" id="ARBA00049659"/>
    </source>
</evidence>
<dbReference type="EMBL" id="KQ980765">
    <property type="protein sequence ID" value="KYN13362.1"/>
    <property type="molecule type" value="Genomic_DNA"/>
</dbReference>
<keyword evidence="15" id="KW-0472">Membrane</keyword>
<evidence type="ECO:0000256" key="6">
    <source>
        <dbReference type="ARBA" id="ARBA00022701"/>
    </source>
</evidence>
<dbReference type="PROSITE" id="PS51421">
    <property type="entry name" value="RAS"/>
    <property type="match status" value="1"/>
</dbReference>
<keyword evidence="7" id="KW-0677">Repeat</keyword>
<keyword evidence="3" id="KW-0963">Cytoplasm</keyword>
<dbReference type="PANTHER" id="PTHR45775:SF1">
    <property type="entry name" value="RAD, GEM_KIR FAMILY MEMBER 3, ISOFORM E"/>
    <property type="match status" value="1"/>
</dbReference>
<evidence type="ECO:0000256" key="3">
    <source>
        <dbReference type="ARBA" id="ARBA00022490"/>
    </source>
</evidence>
<keyword evidence="6" id="KW-0493">Microtubule</keyword>
<dbReference type="Pfam" id="PF00071">
    <property type="entry name" value="Ras"/>
    <property type="match status" value="1"/>
</dbReference>
<evidence type="ECO:0000256" key="10">
    <source>
        <dbReference type="ARBA" id="ARBA00023212"/>
    </source>
</evidence>
<comment type="similarity">
    <text evidence="2">Belongs to the small GTPase superfamily. RGK family.</text>
</comment>
<dbReference type="FunFam" id="3.40.50.300:FF:000664">
    <property type="entry name" value="Uncharacterized protein, isoform B"/>
    <property type="match status" value="1"/>
</dbReference>
<dbReference type="GO" id="GO:0005930">
    <property type="term" value="C:axoneme"/>
    <property type="evidence" value="ECO:0007669"/>
    <property type="project" value="UniProtKB-SubCell"/>
</dbReference>
<keyword evidence="15" id="KW-0812">Transmembrane</keyword>
<feature type="transmembrane region" description="Helical" evidence="15">
    <location>
        <begin position="126"/>
        <end position="147"/>
    </location>
</feature>
<keyword evidence="15" id="KW-1133">Transmembrane helix</keyword>
<comment type="similarity">
    <text evidence="12">Belongs to the dynein light chain LC1-type family.</text>
</comment>
<accession>A0A195DKJ8</accession>
<feature type="compositionally biased region" description="Basic and acidic residues" evidence="14">
    <location>
        <begin position="258"/>
        <end position="268"/>
    </location>
</feature>
<keyword evidence="17" id="KW-1185">Reference proteome</keyword>
<dbReference type="SMART" id="SM00173">
    <property type="entry name" value="RAS"/>
    <property type="match status" value="1"/>
</dbReference>
<feature type="region of interest" description="Disordered" evidence="14">
    <location>
        <begin position="153"/>
        <end position="223"/>
    </location>
</feature>
<keyword evidence="10" id="KW-0206">Cytoskeleton</keyword>
<dbReference type="SMART" id="SM00365">
    <property type="entry name" value="LRR_SD22"/>
    <property type="match status" value="4"/>
</dbReference>
<dbReference type="STRING" id="471704.A0A195DKJ8"/>